<name>A0A822YLD7_NELNU</name>
<accession>A0A822YLD7</accession>
<gene>
    <name evidence="1" type="ORF">HUJ06_012193</name>
</gene>
<keyword evidence="2" id="KW-1185">Reference proteome</keyword>
<dbReference type="Proteomes" id="UP000607653">
    <property type="component" value="Unassembled WGS sequence"/>
</dbReference>
<evidence type="ECO:0000313" key="1">
    <source>
        <dbReference type="EMBL" id="DAD33342.1"/>
    </source>
</evidence>
<proteinExistence type="predicted"/>
<comment type="caution">
    <text evidence="1">The sequence shown here is derived from an EMBL/GenBank/DDBJ whole genome shotgun (WGS) entry which is preliminary data.</text>
</comment>
<organism evidence="1 2">
    <name type="scientific">Nelumbo nucifera</name>
    <name type="common">Sacred lotus</name>
    <dbReference type="NCBI Taxonomy" id="4432"/>
    <lineage>
        <taxon>Eukaryota</taxon>
        <taxon>Viridiplantae</taxon>
        <taxon>Streptophyta</taxon>
        <taxon>Embryophyta</taxon>
        <taxon>Tracheophyta</taxon>
        <taxon>Spermatophyta</taxon>
        <taxon>Magnoliopsida</taxon>
        <taxon>Proteales</taxon>
        <taxon>Nelumbonaceae</taxon>
        <taxon>Nelumbo</taxon>
    </lineage>
</organism>
<evidence type="ECO:0000313" key="2">
    <source>
        <dbReference type="Proteomes" id="UP000607653"/>
    </source>
</evidence>
<protein>
    <submittedName>
        <fullName evidence="1">Uncharacterized protein</fullName>
    </submittedName>
</protein>
<dbReference type="EMBL" id="DUZY01000003">
    <property type="protein sequence ID" value="DAD33342.1"/>
    <property type="molecule type" value="Genomic_DNA"/>
</dbReference>
<dbReference type="AlphaFoldDB" id="A0A822YLD7"/>
<sequence>MKPHNFSNDGSLIQEAKSMIREKLKKACEVAMFSVEKNVIQKGCRCSRLVSNENQRRQTSATEDPIRTLVFLASWTHI</sequence>
<reference evidence="1 2" key="1">
    <citation type="journal article" date="2020" name="Mol. Biol. Evol.">
        <title>Distinct Expression and Methylation Patterns for Genes with Different Fates following a Single Whole-Genome Duplication in Flowering Plants.</title>
        <authorList>
            <person name="Shi T."/>
            <person name="Rahmani R.S."/>
            <person name="Gugger P.F."/>
            <person name="Wang M."/>
            <person name="Li H."/>
            <person name="Zhang Y."/>
            <person name="Li Z."/>
            <person name="Wang Q."/>
            <person name="Van de Peer Y."/>
            <person name="Marchal K."/>
            <person name="Chen J."/>
        </authorList>
    </citation>
    <scope>NUCLEOTIDE SEQUENCE [LARGE SCALE GENOMIC DNA]</scope>
    <source>
        <tissue evidence="1">Leaf</tissue>
    </source>
</reference>